<dbReference type="InterPro" id="IPR000980">
    <property type="entry name" value="SH2"/>
</dbReference>
<feature type="region of interest" description="Disordered" evidence="2">
    <location>
        <begin position="155"/>
        <end position="271"/>
    </location>
</feature>
<evidence type="ECO:0000313" key="4">
    <source>
        <dbReference type="EMBL" id="GFO23189.1"/>
    </source>
</evidence>
<keyword evidence="5" id="KW-1185">Reference proteome</keyword>
<sequence>MASLQAIPFTIRYPDEIHNLPMFLEISKYEAETIVRNYSHGEGTYIFRPSSTGDDTYFSITLSVSPQLSVRHIRVNIKKDVMANAGKPMYYLTKSREFENFMDFLLYYRQFPICCEQNINVRLLRGLGFDDPTWRDGGRNSRSCNSLFNTRSLARQHSSSTDNQQNHSWYGPDLTPDIAATTTASAAEPPSSSVIPSLPEDPAQDEKSSEGTAGAEPKQQNSSGSSNQQANAAEVHSTCGVLRRDSFSSIPVVNVQTRSGPPSSSARSMDS</sequence>
<feature type="compositionally biased region" description="Polar residues" evidence="2">
    <location>
        <begin position="247"/>
        <end position="271"/>
    </location>
</feature>
<protein>
    <recommendedName>
        <fullName evidence="3">SH2 domain-containing protein</fullName>
    </recommendedName>
</protein>
<feature type="compositionally biased region" description="Polar residues" evidence="2">
    <location>
        <begin position="155"/>
        <end position="168"/>
    </location>
</feature>
<dbReference type="EMBL" id="BLXT01005502">
    <property type="protein sequence ID" value="GFO23189.1"/>
    <property type="molecule type" value="Genomic_DNA"/>
</dbReference>
<comment type="caution">
    <text evidence="4">The sequence shown here is derived from an EMBL/GenBank/DDBJ whole genome shotgun (WGS) entry which is preliminary data.</text>
</comment>
<evidence type="ECO:0000256" key="1">
    <source>
        <dbReference type="PROSITE-ProRule" id="PRU00191"/>
    </source>
</evidence>
<feature type="compositionally biased region" description="Low complexity" evidence="2">
    <location>
        <begin position="219"/>
        <end position="233"/>
    </location>
</feature>
<dbReference type="Proteomes" id="UP000735302">
    <property type="component" value="Unassembled WGS sequence"/>
</dbReference>
<dbReference type="Pfam" id="PF00017">
    <property type="entry name" value="SH2"/>
    <property type="match status" value="1"/>
</dbReference>
<dbReference type="InterPro" id="IPR036860">
    <property type="entry name" value="SH2_dom_sf"/>
</dbReference>
<dbReference type="SUPFAM" id="SSF55550">
    <property type="entry name" value="SH2 domain"/>
    <property type="match status" value="1"/>
</dbReference>
<accession>A0AAV4BXQ5</accession>
<name>A0AAV4BXQ5_9GAST</name>
<reference evidence="4 5" key="1">
    <citation type="journal article" date="2021" name="Elife">
        <title>Chloroplast acquisition without the gene transfer in kleptoplastic sea slugs, Plakobranchus ocellatus.</title>
        <authorList>
            <person name="Maeda T."/>
            <person name="Takahashi S."/>
            <person name="Yoshida T."/>
            <person name="Shimamura S."/>
            <person name="Takaki Y."/>
            <person name="Nagai Y."/>
            <person name="Toyoda A."/>
            <person name="Suzuki Y."/>
            <person name="Arimoto A."/>
            <person name="Ishii H."/>
            <person name="Satoh N."/>
            <person name="Nishiyama T."/>
            <person name="Hasebe M."/>
            <person name="Maruyama T."/>
            <person name="Minagawa J."/>
            <person name="Obokata J."/>
            <person name="Shigenobu S."/>
        </authorList>
    </citation>
    <scope>NUCLEOTIDE SEQUENCE [LARGE SCALE GENOMIC DNA]</scope>
</reference>
<evidence type="ECO:0000256" key="2">
    <source>
        <dbReference type="SAM" id="MobiDB-lite"/>
    </source>
</evidence>
<feature type="compositionally biased region" description="Low complexity" evidence="2">
    <location>
        <begin position="175"/>
        <end position="197"/>
    </location>
</feature>
<organism evidence="4 5">
    <name type="scientific">Plakobranchus ocellatus</name>
    <dbReference type="NCBI Taxonomy" id="259542"/>
    <lineage>
        <taxon>Eukaryota</taxon>
        <taxon>Metazoa</taxon>
        <taxon>Spiralia</taxon>
        <taxon>Lophotrochozoa</taxon>
        <taxon>Mollusca</taxon>
        <taxon>Gastropoda</taxon>
        <taxon>Heterobranchia</taxon>
        <taxon>Euthyneura</taxon>
        <taxon>Panpulmonata</taxon>
        <taxon>Sacoglossa</taxon>
        <taxon>Placobranchoidea</taxon>
        <taxon>Plakobranchidae</taxon>
        <taxon>Plakobranchus</taxon>
    </lineage>
</organism>
<dbReference type="PROSITE" id="PS50001">
    <property type="entry name" value="SH2"/>
    <property type="match status" value="1"/>
</dbReference>
<evidence type="ECO:0000259" key="3">
    <source>
        <dbReference type="PROSITE" id="PS50001"/>
    </source>
</evidence>
<gene>
    <name evidence="4" type="ORF">PoB_004969400</name>
</gene>
<dbReference type="AlphaFoldDB" id="A0AAV4BXQ5"/>
<feature type="domain" description="SH2" evidence="3">
    <location>
        <begin position="12"/>
        <end position="110"/>
    </location>
</feature>
<dbReference type="Gene3D" id="3.30.505.10">
    <property type="entry name" value="SH2 domain"/>
    <property type="match status" value="1"/>
</dbReference>
<evidence type="ECO:0000313" key="5">
    <source>
        <dbReference type="Proteomes" id="UP000735302"/>
    </source>
</evidence>
<proteinExistence type="predicted"/>
<dbReference type="SMART" id="SM00252">
    <property type="entry name" value="SH2"/>
    <property type="match status" value="1"/>
</dbReference>
<keyword evidence="1" id="KW-0727">SH2 domain</keyword>